<proteinExistence type="predicted"/>
<dbReference type="EMBL" id="GIFC01005388">
    <property type="protein sequence ID" value="MXU87471.1"/>
    <property type="molecule type" value="Transcribed_RNA"/>
</dbReference>
<dbReference type="AlphaFoldDB" id="A0A6B0UAL0"/>
<name>A0A6B0UAL0_IXORI</name>
<reference evidence="1" key="1">
    <citation type="submission" date="2019-12" db="EMBL/GenBank/DDBJ databases">
        <title>An insight into the sialome of adult female Ixodes ricinus ticks feeding for 6 days.</title>
        <authorList>
            <person name="Perner J."/>
            <person name="Ribeiro J.M.C."/>
        </authorList>
    </citation>
    <scope>NUCLEOTIDE SEQUENCE</scope>
    <source>
        <strain evidence="1">Semi-engorged</strain>
        <tissue evidence="1">Salivary glands</tissue>
    </source>
</reference>
<evidence type="ECO:0000313" key="1">
    <source>
        <dbReference type="EMBL" id="MXU87471.1"/>
    </source>
</evidence>
<protein>
    <submittedName>
        <fullName evidence="1">Uncharacterized protein</fullName>
    </submittedName>
</protein>
<sequence length="96" mass="10833">MLFVLWYCSSSSNLALSLQFSASSSWLRAVSCCISLLSSFISFLMSLTPSHVSLQNFTLSLSPRISALISWRNSSNAFTRSFWWSFAILCIRNPNH</sequence>
<accession>A0A6B0UAL0</accession>
<organism evidence="1">
    <name type="scientific">Ixodes ricinus</name>
    <name type="common">Common tick</name>
    <name type="synonym">Acarus ricinus</name>
    <dbReference type="NCBI Taxonomy" id="34613"/>
    <lineage>
        <taxon>Eukaryota</taxon>
        <taxon>Metazoa</taxon>
        <taxon>Ecdysozoa</taxon>
        <taxon>Arthropoda</taxon>
        <taxon>Chelicerata</taxon>
        <taxon>Arachnida</taxon>
        <taxon>Acari</taxon>
        <taxon>Parasitiformes</taxon>
        <taxon>Ixodida</taxon>
        <taxon>Ixodoidea</taxon>
        <taxon>Ixodidae</taxon>
        <taxon>Ixodinae</taxon>
        <taxon>Ixodes</taxon>
    </lineage>
</organism>